<dbReference type="Proteomes" id="UP000000822">
    <property type="component" value="Chromosome"/>
</dbReference>
<feature type="transmembrane region" description="Helical" evidence="1">
    <location>
        <begin position="52"/>
        <end position="72"/>
    </location>
</feature>
<sequence>MLLFIGIISGSIIGLFFYLCQLITNIPVYTLLMNIDYFPIIGEWQHPPILEFSYHIVVSVVLVYMLFFFLRLWNLECKLWAYVSISGVIGLLIYPTTALSDRTPELYDGYAIILWIIGHLIYGFSIGVFRQHSYKT</sequence>
<keyword evidence="3" id="KW-1185">Reference proteome</keyword>
<dbReference type="EMBL" id="BA000028">
    <property type="protein sequence ID" value="BAC15018.1"/>
    <property type="molecule type" value="Genomic_DNA"/>
</dbReference>
<feature type="transmembrane region" description="Helical" evidence="1">
    <location>
        <begin position="109"/>
        <end position="129"/>
    </location>
</feature>
<keyword evidence="1" id="KW-0472">Membrane</keyword>
<organism evidence="2 3">
    <name type="scientific">Oceanobacillus iheyensis (strain DSM 14371 / CIP 107618 / JCM 11309 / KCTC 3954 / HTE831)</name>
    <dbReference type="NCBI Taxonomy" id="221109"/>
    <lineage>
        <taxon>Bacteria</taxon>
        <taxon>Bacillati</taxon>
        <taxon>Bacillota</taxon>
        <taxon>Bacilli</taxon>
        <taxon>Bacillales</taxon>
        <taxon>Bacillaceae</taxon>
        <taxon>Oceanobacillus</taxon>
    </lineage>
</organism>
<keyword evidence="1" id="KW-1133">Transmembrane helix</keyword>
<feature type="transmembrane region" description="Helical" evidence="1">
    <location>
        <begin position="79"/>
        <end position="97"/>
    </location>
</feature>
<dbReference type="STRING" id="221109.gene:10735314"/>
<name>Q8EM01_OCEIH</name>
<evidence type="ECO:0008006" key="4">
    <source>
        <dbReference type="Google" id="ProtNLM"/>
    </source>
</evidence>
<evidence type="ECO:0000256" key="1">
    <source>
        <dbReference type="SAM" id="Phobius"/>
    </source>
</evidence>
<protein>
    <recommendedName>
        <fullName evidence="4">DUF1440 domain-containing protein</fullName>
    </recommendedName>
</protein>
<dbReference type="HOGENOM" id="CLU_147951_0_0_9"/>
<feature type="transmembrane region" description="Helical" evidence="1">
    <location>
        <begin position="12"/>
        <end position="32"/>
    </location>
</feature>
<dbReference type="AlphaFoldDB" id="Q8EM01"/>
<dbReference type="RefSeq" id="WP_011067459.1">
    <property type="nucleotide sequence ID" value="NC_004193.1"/>
</dbReference>
<gene>
    <name evidence="2" type="ordered locus">OB3062</name>
</gene>
<evidence type="ECO:0000313" key="3">
    <source>
        <dbReference type="Proteomes" id="UP000000822"/>
    </source>
</evidence>
<dbReference type="KEGG" id="oih:OB3062"/>
<reference evidence="2 3" key="1">
    <citation type="journal article" date="2001" name="FEMS Microbiol. Lett.">
        <title>Oceanobacillus iheyensis gen. nov., sp. nov., a deep-sea extremely halotolerant and alkaliphilic species isolated from a depth of 1050 m on the Iheya Ridge.</title>
        <authorList>
            <person name="Lu J."/>
            <person name="Nogi Y."/>
            <person name="Takami H."/>
        </authorList>
    </citation>
    <scope>NUCLEOTIDE SEQUENCE [LARGE SCALE GENOMIC DNA]</scope>
    <source>
        <strain evidence="3">DSM 14371 / CIP 107618 / JCM 11309 / KCTC 3954 / HTE831</strain>
    </source>
</reference>
<evidence type="ECO:0000313" key="2">
    <source>
        <dbReference type="EMBL" id="BAC15018.1"/>
    </source>
</evidence>
<accession>Q8EM01</accession>
<dbReference type="eggNOG" id="ENOG503328W">
    <property type="taxonomic scope" value="Bacteria"/>
</dbReference>
<keyword evidence="1" id="KW-0812">Transmembrane</keyword>
<proteinExistence type="predicted"/>
<reference evidence="2 3" key="2">
    <citation type="journal article" date="2002" name="Nucleic Acids Res.">
        <title>Genome sequence of Oceanobacillus iheyensis isolated from the Iheya Ridge and its unexpected adaptive capabilities to extreme environments.</title>
        <authorList>
            <person name="Takami H."/>
            <person name="Takaki Y."/>
            <person name="Uchiyama I."/>
        </authorList>
    </citation>
    <scope>NUCLEOTIDE SEQUENCE [LARGE SCALE GENOMIC DNA]</scope>
    <source>
        <strain evidence="3">DSM 14371 / CIP 107618 / JCM 11309 / KCTC 3954 / HTE831</strain>
    </source>
</reference>
<dbReference type="OrthoDB" id="1443299at2"/>